<evidence type="ECO:0000259" key="3">
    <source>
        <dbReference type="Pfam" id="PF17479"/>
    </source>
</evidence>
<dbReference type="InterPro" id="IPR021416">
    <property type="entry name" value="DUF3048_N"/>
</dbReference>
<dbReference type="AlphaFoldDB" id="A0A6J6X603"/>
<dbReference type="InterPro" id="IPR023158">
    <property type="entry name" value="YerB-like_sf"/>
</dbReference>
<dbReference type="Gene3D" id="3.50.90.10">
    <property type="entry name" value="YerB-like"/>
    <property type="match status" value="1"/>
</dbReference>
<dbReference type="Pfam" id="PF11258">
    <property type="entry name" value="DUF3048"/>
    <property type="match status" value="1"/>
</dbReference>
<dbReference type="Pfam" id="PF17479">
    <property type="entry name" value="DUF3048_C"/>
    <property type="match status" value="1"/>
</dbReference>
<evidence type="ECO:0000313" key="4">
    <source>
        <dbReference type="EMBL" id="CAB4792152.1"/>
    </source>
</evidence>
<dbReference type="InterPro" id="IPR035328">
    <property type="entry name" value="DUF3048_C"/>
</dbReference>
<dbReference type="SUPFAM" id="SSF159774">
    <property type="entry name" value="YerB-like"/>
    <property type="match status" value="1"/>
</dbReference>
<feature type="domain" description="DUF3048" evidence="3">
    <location>
        <begin position="247"/>
        <end position="351"/>
    </location>
</feature>
<accession>A0A6J6X603</accession>
<feature type="domain" description="DUF3048" evidence="2">
    <location>
        <begin position="74"/>
        <end position="210"/>
    </location>
</feature>
<proteinExistence type="predicted"/>
<feature type="region of interest" description="Disordered" evidence="1">
    <location>
        <begin position="33"/>
        <end position="58"/>
    </location>
</feature>
<name>A0A6J6X603_9ZZZZ</name>
<gene>
    <name evidence="4" type="ORF">UFOPK2992_00520</name>
</gene>
<sequence>MKSSTQKRVGRSGIAAFVGVGLLLSACGSSSSKTTDTSAAAQSSVPDTTTVDATSTTDEGTPVVTAAAGPVFPLTGIATTDAQAITRPALVVKIDNHPLARPQSGLNEADIVFEENVEQLTRFAAVFQSGSSDPVGPIRSGRTQDVAMLGSLNRPLFAWSGGNARVTAAIAASDLRDLSALTQKHKSAYFRSNANAAPHNLYSKTASLFAFAPADAGPPPAQFTYRAAGTASSGDAVAGVNLSMDGVKVAWAWDPPTNLFLRSSDGKPHRDASDNAQLSTNNVVVLYVDYKPSPADFKSPEAQTIGKGNALVFSDGKVVKATWSRTDRLQPFVLKDSAGSVVALTPGRTFVELGRADSAAPVPAGAEMKSVRFP</sequence>
<dbReference type="PROSITE" id="PS51257">
    <property type="entry name" value="PROKAR_LIPOPROTEIN"/>
    <property type="match status" value="1"/>
</dbReference>
<organism evidence="4">
    <name type="scientific">freshwater metagenome</name>
    <dbReference type="NCBI Taxonomy" id="449393"/>
    <lineage>
        <taxon>unclassified sequences</taxon>
        <taxon>metagenomes</taxon>
        <taxon>ecological metagenomes</taxon>
    </lineage>
</organism>
<evidence type="ECO:0000256" key="1">
    <source>
        <dbReference type="SAM" id="MobiDB-lite"/>
    </source>
</evidence>
<reference evidence="4" key="1">
    <citation type="submission" date="2020-05" db="EMBL/GenBank/DDBJ databases">
        <authorList>
            <person name="Chiriac C."/>
            <person name="Salcher M."/>
            <person name="Ghai R."/>
            <person name="Kavagutti S V."/>
        </authorList>
    </citation>
    <scope>NUCLEOTIDE SEQUENCE</scope>
</reference>
<evidence type="ECO:0000259" key="2">
    <source>
        <dbReference type="Pfam" id="PF11258"/>
    </source>
</evidence>
<dbReference type="EMBL" id="CAFAAI010000068">
    <property type="protein sequence ID" value="CAB4792152.1"/>
    <property type="molecule type" value="Genomic_DNA"/>
</dbReference>
<protein>
    <submittedName>
        <fullName evidence="4">Unannotated protein</fullName>
    </submittedName>
</protein>